<organism evidence="1 2">
    <name type="scientific">Citrullus colocynthis</name>
    <name type="common">colocynth</name>
    <dbReference type="NCBI Taxonomy" id="252529"/>
    <lineage>
        <taxon>Eukaryota</taxon>
        <taxon>Viridiplantae</taxon>
        <taxon>Streptophyta</taxon>
        <taxon>Embryophyta</taxon>
        <taxon>Tracheophyta</taxon>
        <taxon>Spermatophyta</taxon>
        <taxon>Magnoliopsida</taxon>
        <taxon>eudicotyledons</taxon>
        <taxon>Gunneridae</taxon>
        <taxon>Pentapetalae</taxon>
        <taxon>rosids</taxon>
        <taxon>fabids</taxon>
        <taxon>Cucurbitales</taxon>
        <taxon>Cucurbitaceae</taxon>
        <taxon>Benincaseae</taxon>
        <taxon>Citrullus</taxon>
    </lineage>
</organism>
<reference evidence="1 2" key="1">
    <citation type="submission" date="2024-03" db="EMBL/GenBank/DDBJ databases">
        <authorList>
            <person name="Gkanogiannis A."/>
            <person name="Becerra Lopez-Lavalle L."/>
        </authorList>
    </citation>
    <scope>NUCLEOTIDE SEQUENCE [LARGE SCALE GENOMIC DNA]</scope>
</reference>
<name>A0ABP0Z2K2_9ROSI</name>
<sequence>MDFLKSQNKSRHHRFSPDLALPHTLAVRRWRCGRRVPVGGGGEALDSNRGVEIFLDVGDDPISNGPGVDPGNGAFCVVAFRQDEIGPKWDDRDWCEDKGGGGAGEEAHQVLVRRRTMEPPLQVRGQKAVHRLHVFGTQCLVKGSHSPNALPLLRRPL</sequence>
<gene>
    <name evidence="1" type="ORF">CITCOLO1_LOCUS19259</name>
</gene>
<evidence type="ECO:0000313" key="1">
    <source>
        <dbReference type="EMBL" id="CAK9326896.1"/>
    </source>
</evidence>
<protein>
    <submittedName>
        <fullName evidence="1">Uncharacterized protein</fullName>
    </submittedName>
</protein>
<dbReference type="EMBL" id="OZ021742">
    <property type="protein sequence ID" value="CAK9326896.1"/>
    <property type="molecule type" value="Genomic_DNA"/>
</dbReference>
<dbReference type="Proteomes" id="UP001642487">
    <property type="component" value="Chromosome 8"/>
</dbReference>
<keyword evidence="2" id="KW-1185">Reference proteome</keyword>
<evidence type="ECO:0000313" key="2">
    <source>
        <dbReference type="Proteomes" id="UP001642487"/>
    </source>
</evidence>
<accession>A0ABP0Z2K2</accession>
<proteinExistence type="predicted"/>